<dbReference type="EMBL" id="SOSA01000573">
    <property type="protein sequence ID" value="THC90010.1"/>
    <property type="molecule type" value="Genomic_DNA"/>
</dbReference>
<organism evidence="2 3">
    <name type="scientific">Aspergillus tanneri</name>
    <dbReference type="NCBI Taxonomy" id="1220188"/>
    <lineage>
        <taxon>Eukaryota</taxon>
        <taxon>Fungi</taxon>
        <taxon>Dikarya</taxon>
        <taxon>Ascomycota</taxon>
        <taxon>Pezizomycotina</taxon>
        <taxon>Eurotiomycetes</taxon>
        <taxon>Eurotiomycetidae</taxon>
        <taxon>Eurotiales</taxon>
        <taxon>Aspergillaceae</taxon>
        <taxon>Aspergillus</taxon>
        <taxon>Aspergillus subgen. Circumdati</taxon>
    </lineage>
</organism>
<dbReference type="VEuPathDB" id="FungiDB:EYZ11_010539"/>
<evidence type="ECO:0000313" key="2">
    <source>
        <dbReference type="EMBL" id="THC90010.1"/>
    </source>
</evidence>
<keyword evidence="3" id="KW-1185">Reference proteome</keyword>
<name>A0A4S3J553_9EURO</name>
<dbReference type="AlphaFoldDB" id="A0A4S3J553"/>
<gene>
    <name evidence="2" type="ORF">EYZ11_010539</name>
</gene>
<comment type="caution">
    <text evidence="2">The sequence shown here is derived from an EMBL/GenBank/DDBJ whole genome shotgun (WGS) entry which is preliminary data.</text>
</comment>
<feature type="region of interest" description="Disordered" evidence="1">
    <location>
        <begin position="1"/>
        <end position="23"/>
    </location>
</feature>
<sequence length="58" mass="6356">MDETTGKVQGGKGENGGCNRSLNEATEVLGPEILALEWKVKLESYLSHDAIEYPSIYN</sequence>
<dbReference type="Proteomes" id="UP000308092">
    <property type="component" value="Unassembled WGS sequence"/>
</dbReference>
<reference evidence="2 3" key="1">
    <citation type="submission" date="2019-03" db="EMBL/GenBank/DDBJ databases">
        <title>The genome sequence of a newly discovered highly antifungal drug resistant Aspergillus species, Aspergillus tanneri NIH 1004.</title>
        <authorList>
            <person name="Mounaud S."/>
            <person name="Singh I."/>
            <person name="Joardar V."/>
            <person name="Pakala S."/>
            <person name="Pakala S."/>
            <person name="Venepally P."/>
            <person name="Hoover J."/>
            <person name="Nierman W."/>
            <person name="Chung J."/>
            <person name="Losada L."/>
        </authorList>
    </citation>
    <scope>NUCLEOTIDE SEQUENCE [LARGE SCALE GENOMIC DNA]</scope>
    <source>
        <strain evidence="2 3">NIH1004</strain>
    </source>
</reference>
<evidence type="ECO:0000256" key="1">
    <source>
        <dbReference type="SAM" id="MobiDB-lite"/>
    </source>
</evidence>
<evidence type="ECO:0000313" key="3">
    <source>
        <dbReference type="Proteomes" id="UP000308092"/>
    </source>
</evidence>
<accession>A0A4S3J553</accession>
<protein>
    <submittedName>
        <fullName evidence="2">Uncharacterized protein</fullName>
    </submittedName>
</protein>
<proteinExistence type="predicted"/>